<keyword evidence="2" id="KW-1185">Reference proteome</keyword>
<dbReference type="EMBL" id="MCFJ01000003">
    <property type="protein sequence ID" value="ORY68967.1"/>
    <property type="molecule type" value="Genomic_DNA"/>
</dbReference>
<reference evidence="1 2" key="1">
    <citation type="submission" date="2016-07" db="EMBL/GenBank/DDBJ databases">
        <title>Pervasive Adenine N6-methylation of Active Genes in Fungi.</title>
        <authorList>
            <consortium name="DOE Joint Genome Institute"/>
            <person name="Mondo S.J."/>
            <person name="Dannebaum R.O."/>
            <person name="Kuo R.C."/>
            <person name="Labutti K."/>
            <person name="Haridas S."/>
            <person name="Kuo A."/>
            <person name="Salamov A."/>
            <person name="Ahrendt S.R."/>
            <person name="Lipzen A."/>
            <person name="Sullivan W."/>
            <person name="Andreopoulos W.B."/>
            <person name="Clum A."/>
            <person name="Lindquist E."/>
            <person name="Daum C."/>
            <person name="Ramamoorthy G.K."/>
            <person name="Gryganskyi A."/>
            <person name="Culley D."/>
            <person name="Magnuson J.K."/>
            <person name="James T.Y."/>
            <person name="O'Malley M.A."/>
            <person name="Stajich J.E."/>
            <person name="Spatafora J.W."/>
            <person name="Visel A."/>
            <person name="Grigoriev I.V."/>
        </authorList>
    </citation>
    <scope>NUCLEOTIDE SEQUENCE [LARGE SCALE GENOMIC DNA]</scope>
    <source>
        <strain evidence="1 2">CBS 129021</strain>
    </source>
</reference>
<accession>A0A1Y2EC37</accession>
<proteinExistence type="predicted"/>
<protein>
    <submittedName>
        <fullName evidence="1">Uncharacterized protein</fullName>
    </submittedName>
</protein>
<dbReference type="InParanoid" id="A0A1Y2EC37"/>
<dbReference type="Gene3D" id="1.25.40.20">
    <property type="entry name" value="Ankyrin repeat-containing domain"/>
    <property type="match status" value="1"/>
</dbReference>
<dbReference type="InterPro" id="IPR036770">
    <property type="entry name" value="Ankyrin_rpt-contain_sf"/>
</dbReference>
<organism evidence="1 2">
    <name type="scientific">Pseudomassariella vexata</name>
    <dbReference type="NCBI Taxonomy" id="1141098"/>
    <lineage>
        <taxon>Eukaryota</taxon>
        <taxon>Fungi</taxon>
        <taxon>Dikarya</taxon>
        <taxon>Ascomycota</taxon>
        <taxon>Pezizomycotina</taxon>
        <taxon>Sordariomycetes</taxon>
        <taxon>Xylariomycetidae</taxon>
        <taxon>Amphisphaeriales</taxon>
        <taxon>Pseudomassariaceae</taxon>
        <taxon>Pseudomassariella</taxon>
    </lineage>
</organism>
<dbReference type="AlphaFoldDB" id="A0A1Y2EC37"/>
<dbReference type="Proteomes" id="UP000193689">
    <property type="component" value="Unassembled WGS sequence"/>
</dbReference>
<dbReference type="RefSeq" id="XP_040719254.1">
    <property type="nucleotide sequence ID" value="XM_040858098.1"/>
</dbReference>
<dbReference type="SUPFAM" id="SSF48403">
    <property type="entry name" value="Ankyrin repeat"/>
    <property type="match status" value="1"/>
</dbReference>
<sequence>MAIKDEDGSEILHHAAKKGHADQLVTMKQCHEKIPIYWAAEKGHHCYCKVMMETGVSPRAQDINGKSPIDTAQDALEKATGALVEATSAVKKATEDKAAEPLLKRHQASVATTQASSSKLQSTVAYLRQKIQTEERAGGLIHHY</sequence>
<dbReference type="GeneID" id="63774310"/>
<gene>
    <name evidence="1" type="ORF">BCR38DRAFT_406844</name>
</gene>
<comment type="caution">
    <text evidence="1">The sequence shown here is derived from an EMBL/GenBank/DDBJ whole genome shotgun (WGS) entry which is preliminary data.</text>
</comment>
<dbReference type="OrthoDB" id="2118844at2759"/>
<evidence type="ECO:0000313" key="2">
    <source>
        <dbReference type="Proteomes" id="UP000193689"/>
    </source>
</evidence>
<name>A0A1Y2EC37_9PEZI</name>
<evidence type="ECO:0000313" key="1">
    <source>
        <dbReference type="EMBL" id="ORY68967.1"/>
    </source>
</evidence>